<reference evidence="20 21" key="1">
    <citation type="submission" date="2018-09" db="EMBL/GenBank/DDBJ databases">
        <title>A high-quality reference genome of wild soybean provides a powerful tool to mine soybean genomes.</title>
        <authorList>
            <person name="Xie M."/>
            <person name="Chung C.Y.L."/>
            <person name="Li M.-W."/>
            <person name="Wong F.-L."/>
            <person name="Chan T.-F."/>
            <person name="Lam H.-M."/>
        </authorList>
    </citation>
    <scope>NUCLEOTIDE SEQUENCE [LARGE SCALE GENOMIC DNA]</scope>
    <source>
        <strain evidence="21">cv. W05</strain>
        <tissue evidence="20">Hypocotyl of etiolated seedlings</tissue>
    </source>
</reference>
<dbReference type="PROSITE" id="PS50096">
    <property type="entry name" value="IQ"/>
    <property type="match status" value="3"/>
</dbReference>
<dbReference type="PROSITE" id="PS51437">
    <property type="entry name" value="CG_1"/>
    <property type="match status" value="1"/>
</dbReference>
<feature type="region of interest" description="Disordered" evidence="16">
    <location>
        <begin position="628"/>
        <end position="649"/>
    </location>
</feature>
<feature type="compositionally biased region" description="Basic and acidic residues" evidence="16">
    <location>
        <begin position="411"/>
        <end position="440"/>
    </location>
</feature>
<feature type="compositionally biased region" description="Basic and acidic residues" evidence="16">
    <location>
        <begin position="628"/>
        <end position="642"/>
    </location>
</feature>
<evidence type="ECO:0000256" key="3">
    <source>
        <dbReference type="ARBA" id="ARBA00008267"/>
    </source>
</evidence>
<evidence type="ECO:0000256" key="6">
    <source>
        <dbReference type="ARBA" id="ARBA00022860"/>
    </source>
</evidence>
<dbReference type="GO" id="GO:0003723">
    <property type="term" value="F:RNA binding"/>
    <property type="evidence" value="ECO:0007669"/>
    <property type="project" value="UniProtKB-UniRule"/>
</dbReference>
<dbReference type="InterPro" id="IPR012677">
    <property type="entry name" value="Nucleotide-bd_a/b_plait_sf"/>
</dbReference>
<dbReference type="GO" id="GO:0003824">
    <property type="term" value="F:catalytic activity"/>
    <property type="evidence" value="ECO:0007669"/>
    <property type="project" value="InterPro"/>
</dbReference>
<accession>A0A445G115</accession>
<dbReference type="InterPro" id="IPR013783">
    <property type="entry name" value="Ig-like_fold"/>
</dbReference>
<feature type="compositionally biased region" description="Acidic residues" evidence="16">
    <location>
        <begin position="864"/>
        <end position="883"/>
    </location>
</feature>
<dbReference type="InterPro" id="IPR005135">
    <property type="entry name" value="Endo/exonuclease/phosphatase"/>
</dbReference>
<dbReference type="SMART" id="SM01076">
    <property type="entry name" value="CG-1"/>
    <property type="match status" value="1"/>
</dbReference>
<feature type="compositionally biased region" description="Basic and acidic residues" evidence="16">
    <location>
        <begin position="382"/>
        <end position="403"/>
    </location>
</feature>
<dbReference type="PROSITE" id="PS50297">
    <property type="entry name" value="ANK_REP_REGION"/>
    <property type="match status" value="1"/>
</dbReference>
<dbReference type="InterPro" id="IPR002110">
    <property type="entry name" value="Ankyrin_rpt"/>
</dbReference>
<evidence type="ECO:0000259" key="17">
    <source>
        <dbReference type="PROSITE" id="PS50102"/>
    </source>
</evidence>
<dbReference type="Pfam" id="PF03372">
    <property type="entry name" value="Exo_endo_phos"/>
    <property type="match status" value="1"/>
</dbReference>
<dbReference type="Gene3D" id="3.30.70.330">
    <property type="match status" value="1"/>
</dbReference>
<feature type="region of interest" description="Disordered" evidence="16">
    <location>
        <begin position="1094"/>
        <end position="1129"/>
    </location>
</feature>
<feature type="compositionally biased region" description="Acidic residues" evidence="16">
    <location>
        <begin position="1116"/>
        <end position="1129"/>
    </location>
</feature>
<evidence type="ECO:0000256" key="1">
    <source>
        <dbReference type="ARBA" id="ARBA00004123"/>
    </source>
</evidence>
<keyword evidence="21" id="KW-1185">Reference proteome</keyword>
<evidence type="ECO:0000256" key="14">
    <source>
        <dbReference type="PROSITE-ProRule" id="PRU00176"/>
    </source>
</evidence>
<dbReference type="InterPro" id="IPR014756">
    <property type="entry name" value="Ig_E-set"/>
</dbReference>
<dbReference type="InterPro" id="IPR036691">
    <property type="entry name" value="Endo/exonu/phosph_ase_sf"/>
</dbReference>
<dbReference type="PROSITE" id="PS50088">
    <property type="entry name" value="ANK_REPEAT"/>
    <property type="match status" value="1"/>
</dbReference>
<gene>
    <name evidence="20" type="ORF">D0Y65_044739</name>
</gene>
<dbReference type="SUPFAM" id="SSF56672">
    <property type="entry name" value="DNA/RNA polymerases"/>
    <property type="match status" value="1"/>
</dbReference>
<feature type="domain" description="CG-1" evidence="19">
    <location>
        <begin position="26"/>
        <end position="152"/>
    </location>
</feature>
<evidence type="ECO:0000259" key="19">
    <source>
        <dbReference type="PROSITE" id="PS51437"/>
    </source>
</evidence>
<dbReference type="PROSITE" id="PS50102">
    <property type="entry name" value="RRM"/>
    <property type="match status" value="1"/>
</dbReference>
<feature type="region of interest" description="Disordered" evidence="16">
    <location>
        <begin position="908"/>
        <end position="947"/>
    </location>
</feature>
<evidence type="ECO:0000256" key="11">
    <source>
        <dbReference type="ARBA" id="ARBA00023163"/>
    </source>
</evidence>
<dbReference type="EMBL" id="QZWG01000017">
    <property type="protein sequence ID" value="RZB54951.1"/>
    <property type="molecule type" value="Genomic_DNA"/>
</dbReference>
<keyword evidence="8 13" id="KW-0040">ANK repeat</keyword>
<dbReference type="Proteomes" id="UP000289340">
    <property type="component" value="Chromosome 17"/>
</dbReference>
<dbReference type="SUPFAM" id="SSF48403">
    <property type="entry name" value="Ankyrin repeat"/>
    <property type="match status" value="1"/>
</dbReference>
<dbReference type="PANTHER" id="PTHR23335">
    <property type="entry name" value="CALMODULIN-BINDING TRANSCRIPTION ACTIVATOR CAMTA"/>
    <property type="match status" value="1"/>
</dbReference>
<proteinExistence type="inferred from homology"/>
<keyword evidence="9" id="KW-0238">DNA-binding</keyword>
<feature type="domain" description="Reverse transcriptase" evidence="18">
    <location>
        <begin position="1636"/>
        <end position="1914"/>
    </location>
</feature>
<dbReference type="GO" id="GO:0005886">
    <property type="term" value="C:plasma membrane"/>
    <property type="evidence" value="ECO:0007669"/>
    <property type="project" value="UniProtKB-SubCell"/>
</dbReference>
<evidence type="ECO:0000256" key="15">
    <source>
        <dbReference type="SAM" id="Coils"/>
    </source>
</evidence>
<keyword evidence="6" id="KW-0112">Calmodulin-binding</keyword>
<dbReference type="PROSITE" id="PS50878">
    <property type="entry name" value="RT_POL"/>
    <property type="match status" value="1"/>
</dbReference>
<dbReference type="Gene3D" id="3.60.10.10">
    <property type="entry name" value="Endonuclease/exonuclease/phosphatase"/>
    <property type="match status" value="1"/>
</dbReference>
<protein>
    <submittedName>
        <fullName evidence="20">Calmodulin-binding transcription activator 5 isoform A</fullName>
    </submittedName>
</protein>
<keyword evidence="15" id="KW-0175">Coiled coil</keyword>
<dbReference type="SMART" id="SM00360">
    <property type="entry name" value="RRM"/>
    <property type="match status" value="1"/>
</dbReference>
<feature type="domain" description="RRM" evidence="17">
    <location>
        <begin position="540"/>
        <end position="617"/>
    </location>
</feature>
<feature type="region of interest" description="Disordered" evidence="16">
    <location>
        <begin position="854"/>
        <end position="885"/>
    </location>
</feature>
<evidence type="ECO:0000256" key="16">
    <source>
        <dbReference type="SAM" id="MobiDB-lite"/>
    </source>
</evidence>
<dbReference type="SMART" id="SM00015">
    <property type="entry name" value="IQ"/>
    <property type="match status" value="3"/>
</dbReference>
<keyword evidence="14" id="KW-0694">RNA-binding</keyword>
<evidence type="ECO:0000256" key="5">
    <source>
        <dbReference type="ARBA" id="ARBA00022837"/>
    </source>
</evidence>
<keyword evidence="12" id="KW-0539">Nucleus</keyword>
<comment type="similarity">
    <text evidence="3">Belongs to the CAMTA family.</text>
</comment>
<evidence type="ECO:0000256" key="9">
    <source>
        <dbReference type="ARBA" id="ARBA00023125"/>
    </source>
</evidence>
<evidence type="ECO:0000256" key="2">
    <source>
        <dbReference type="ARBA" id="ARBA00004413"/>
    </source>
</evidence>
<dbReference type="PANTHER" id="PTHR23335:SF22">
    <property type="entry name" value="CALMODULIN-BINDING TRANSCRIPTION ACTIVATOR"/>
    <property type="match status" value="1"/>
</dbReference>
<keyword evidence="10" id="KW-0010">Activator</keyword>
<evidence type="ECO:0000256" key="4">
    <source>
        <dbReference type="ARBA" id="ARBA00022737"/>
    </source>
</evidence>
<keyword evidence="5" id="KW-0106">Calcium</keyword>
<evidence type="ECO:0000313" key="21">
    <source>
        <dbReference type="Proteomes" id="UP000289340"/>
    </source>
</evidence>
<dbReference type="GO" id="GO:0005634">
    <property type="term" value="C:nucleus"/>
    <property type="evidence" value="ECO:0007669"/>
    <property type="project" value="UniProtKB-SubCell"/>
</dbReference>
<dbReference type="GO" id="GO:0005516">
    <property type="term" value="F:calmodulin binding"/>
    <property type="evidence" value="ECO:0007669"/>
    <property type="project" value="UniProtKB-KW"/>
</dbReference>
<dbReference type="InterPro" id="IPR000504">
    <property type="entry name" value="RRM_dom"/>
</dbReference>
<dbReference type="Pfam" id="PF00076">
    <property type="entry name" value="RRM_1"/>
    <property type="match status" value="1"/>
</dbReference>
<dbReference type="CDD" id="cd00590">
    <property type="entry name" value="RRM_SF"/>
    <property type="match status" value="1"/>
</dbReference>
<evidence type="ECO:0000313" key="20">
    <source>
        <dbReference type="EMBL" id="RZB54951.1"/>
    </source>
</evidence>
<dbReference type="InterPro" id="IPR000477">
    <property type="entry name" value="RT_dom"/>
</dbReference>
<dbReference type="Pfam" id="PF13966">
    <property type="entry name" value="zf-RVT"/>
    <property type="match status" value="1"/>
</dbReference>
<dbReference type="InterPro" id="IPR026960">
    <property type="entry name" value="RVT-Znf"/>
</dbReference>
<feature type="coiled-coil region" evidence="15">
    <location>
        <begin position="1450"/>
        <end position="1477"/>
    </location>
</feature>
<keyword evidence="7" id="KW-0346">Stress response</keyword>
<dbReference type="Gene3D" id="1.25.40.20">
    <property type="entry name" value="Ankyrin repeat-containing domain"/>
    <property type="match status" value="1"/>
</dbReference>
<dbReference type="Gene3D" id="2.60.40.10">
    <property type="entry name" value="Immunoglobulins"/>
    <property type="match status" value="1"/>
</dbReference>
<dbReference type="GO" id="GO:0006357">
    <property type="term" value="P:regulation of transcription by RNA polymerase II"/>
    <property type="evidence" value="ECO:0007669"/>
    <property type="project" value="TreeGrafter"/>
</dbReference>
<dbReference type="CDD" id="cd01650">
    <property type="entry name" value="RT_nLTR_like"/>
    <property type="match status" value="1"/>
</dbReference>
<comment type="caution">
    <text evidence="20">The sequence shown here is derived from an EMBL/GenBank/DDBJ whole genome shotgun (WGS) entry which is preliminary data.</text>
</comment>
<dbReference type="GO" id="GO:0003712">
    <property type="term" value="F:transcription coregulator activity"/>
    <property type="evidence" value="ECO:0007669"/>
    <property type="project" value="TreeGrafter"/>
</dbReference>
<evidence type="ECO:0000256" key="13">
    <source>
        <dbReference type="PROSITE-ProRule" id="PRU00023"/>
    </source>
</evidence>
<dbReference type="Pfam" id="PF00612">
    <property type="entry name" value="IQ"/>
    <property type="match status" value="2"/>
</dbReference>
<dbReference type="InterPro" id="IPR035979">
    <property type="entry name" value="RBD_domain_sf"/>
</dbReference>
<dbReference type="GO" id="GO:0003690">
    <property type="term" value="F:double-stranded DNA binding"/>
    <property type="evidence" value="ECO:0007669"/>
    <property type="project" value="TreeGrafter"/>
</dbReference>
<dbReference type="InterPro" id="IPR036770">
    <property type="entry name" value="Ankyrin_rpt-contain_sf"/>
</dbReference>
<dbReference type="Pfam" id="PF12796">
    <property type="entry name" value="Ank_2"/>
    <property type="match status" value="1"/>
</dbReference>
<dbReference type="InterPro" id="IPR005559">
    <property type="entry name" value="CG-1_dom"/>
</dbReference>
<dbReference type="Gene3D" id="1.20.5.190">
    <property type="match status" value="1"/>
</dbReference>
<evidence type="ECO:0000259" key="18">
    <source>
        <dbReference type="PROSITE" id="PS50878"/>
    </source>
</evidence>
<dbReference type="FunFam" id="1.25.40.20:FF:000150">
    <property type="entry name" value="calmodulin-binding transcription activator 5"/>
    <property type="match status" value="1"/>
</dbReference>
<organism evidence="20 21">
    <name type="scientific">Glycine soja</name>
    <name type="common">Wild soybean</name>
    <dbReference type="NCBI Taxonomy" id="3848"/>
    <lineage>
        <taxon>Eukaryota</taxon>
        <taxon>Viridiplantae</taxon>
        <taxon>Streptophyta</taxon>
        <taxon>Embryophyta</taxon>
        <taxon>Tracheophyta</taxon>
        <taxon>Spermatophyta</taxon>
        <taxon>Magnoliopsida</taxon>
        <taxon>eudicotyledons</taxon>
        <taxon>Gunneridae</taxon>
        <taxon>Pentapetalae</taxon>
        <taxon>rosids</taxon>
        <taxon>fabids</taxon>
        <taxon>Fabales</taxon>
        <taxon>Fabaceae</taxon>
        <taxon>Papilionoideae</taxon>
        <taxon>50 kb inversion clade</taxon>
        <taxon>NPAAA clade</taxon>
        <taxon>indigoferoid/millettioid clade</taxon>
        <taxon>Phaseoleae</taxon>
        <taxon>Glycine</taxon>
        <taxon>Glycine subgen. Soja</taxon>
    </lineage>
</organism>
<evidence type="ECO:0000256" key="8">
    <source>
        <dbReference type="ARBA" id="ARBA00023043"/>
    </source>
</evidence>
<feature type="compositionally biased region" description="Basic and acidic residues" evidence="16">
    <location>
        <begin position="451"/>
        <end position="464"/>
    </location>
</feature>
<keyword evidence="11" id="KW-0804">Transcription</keyword>
<dbReference type="SUPFAM" id="SSF54928">
    <property type="entry name" value="RNA-binding domain, RBD"/>
    <property type="match status" value="1"/>
</dbReference>
<evidence type="ECO:0000256" key="10">
    <source>
        <dbReference type="ARBA" id="ARBA00023159"/>
    </source>
</evidence>
<evidence type="ECO:0000256" key="12">
    <source>
        <dbReference type="ARBA" id="ARBA00023242"/>
    </source>
</evidence>
<sequence length="2782" mass="318738">MANNLAAQQLVGSEIHGFHTLQDLDVGSIMEEARTRWLRPNEIHAMLCNYKYFTINVKPVNLPKSGTIVLFDRKMLRNFRKDGHNWKKKKDGKTVKEAHEHLKVGNEERIHVYYAHGQDNPNFVRRCYWLLDKSMEHIVLVHYREIQEMQGSPVTPVNSHSSSVSDPPAPWILSEEIDSGTTTAYAGDTSANINVKSHELRLHEINTLDWDDLVDANDHNTSTVPNGGTVPYFDLQDQILLNDSFSNVANNLSADIPSFGSLTQPIAGSNSVPYNFSSVNLQTMDDQANPHEQRNNTVSLSGVDSLDTLVNDRLQSQNSFGMWVNPIMSDSPCSVDDPALESPVSSVHEPYSSLIVDSQQSSLPGQVFTITDVSPTCVSSTEKSKKDMREKHVREREKERQGERQALCRGRAPERGRARLLERQRGSLRNREPARDRSYDNNRIYRRSRERGRDRDRRHEEYLPRCRSISRKTRQDETYGSSKGGNQEHNRQDAEPDQEVWTKVIRRREAKAAKKNYTQNRSLHNLSANHPNWRDKEDITSFYFTNFTDNVNEVRLWGKFKIWGDVREVFIAKRRNKEGRRFGFVRFKDVSDVKLLETHLDNIFIDDHKLFVNLPRFTRLASNVHTHTKVDKKEKQSKEAVKDSQATNRPRVRSYVEVVAQKGGLGGTTTAVDGIPTITIVPNKGREVWCKGAWVGRLKKPMQAEKMEDYISWELGYSISARSLGDDIVLITGLSADKAQQLINSETNGGNTLFYSLERWRPGYRVSNRIVWLQVWGFPIEAWEVDHMKQVVSTIGDVIEVDEDTEDRRRLDRARLLVRTPLPPAIIKETIVRCGEEDHRVWLVEEVGDGGDMRRTRLSMSGEWTDEVTSEEEGVAEEDDDGDTAFSYSPELSVTNNNFFLNHQSKVLPSGPCGQTRDRFESVDKSPNPDNCRPNAGGAARHSQGPTLTKADQGYVCAEEMQGNLSPVVITSEPELDVLRKSEEDQNGKVSNSEEPIGQQCITHGDYKTCATDRGDFYDTGHIQGQKNVGPSSTSGLITKLEECKKKKHITMTQTASRNMDGFPKVYARQRNGPLKGCLLKPVAEENTLDMEDKVVPDPKDSFTKGPLSRNRGEMEGEAEEVNSVDGNPLEDLEDANQQWTLAKSLGLQHASDQEGIHSFKNMETRDRKEALQLGNRRKLHVDLLCLQETKKDCLDKASCQFLWGQSDLEWEWQPAINAAGGLLCIWDNNKFQVDFRCSDKDYIMLGGVWLPQMQRVVVVNLYAPCDTAGKRQLWQNLSNRKAQSLDSCWCLVGDFNCIRYPLERQGISNSNPDSQIIEEFNEWLADMGVEDIPCMGKPFTWVRPNGTCKSKLDRIMVSDGWMDLWPDSSQFNLERNFSDHCPILLQSKIIDWGPKPFKVFDGWLKIKEFQQVVKDCWLGYQPLGWGDFVLKTKLKNLKQRLKRWSKENSADINIQIKKLQQSLNEMENSMPSQLSEIQIKQLKDLQSQLWEKASLLESILRQKARSRWVKEGDCNSSYFHKLINFSRRRNAIRGLYIDDAWVEDPSLVKAEVLQHFRNRFHELQQQRPNLDGVHFNALSDLQRDSMVEPFNEEEITCAVWSCGNDKSPGPDGLNFRFIKHFWKELKSDFLRFFDEFFVNATFPKGSNSSFIALIPKVKDPQEINDFRPISLIGCSYKIVAKVLANRLRKVMPHLVDERQTAFIQGRQLLHGVLVANEVIEEARRSKQPCMVFKVDFEKAYDSVSWQFLIYMLKRLGFHERWIRWIRACINSASISILVNGSPTSEFIPQRGLRQGDPLAPFLFNLVAEGLTGLMREAVSQNLFKSYLVGKNKVPVNVLQYADDTVFFGEASMENVRVVKTILRSFEMVSGLRINFSKSQFGAVGQSAVWCNSAATYLNCALLQLPFCYLGIPVGANPRRRAVWDPVIRKFEAKLSKWNQRHISMAGRITLINAVLTALPLFFLSFFRAPSAIIHRISTIQRQFLWGGKPDGRKIAWMSWSQCCTPKHMGGLGIRDIQSLNKALLFKWKWMMFHQPDQLWTRILNSKYNGWRGLEHGPRKQYFSTWWADLRAIFQHQNVINADNQIRWKLGRGDKFLFWEDPWGDEGVPLKDQFPELFSISSQRDLTVAEVGSWTENGWVWNMVWRRHLFDNEVQLASKFIDHIHQIRLINNLHDTWIWRAESTGVLTSKSGYQVIKADRDDEGQYLGFKTLWEIKLPPKALSFGWRLLWDRLPTKDNLIKRQIQVLVTGFFHKDYMHLSKSNLLCVCGDVSVPAEIVQVGVYRCWVSPHSPGFVNLYMSIDGHKPISQVVNFEYRTPALHDPAVSMEESDNWDEFQLQMRLAYLLFKQLNLDVISTKVSPNRLKEARQFALKTSFISNSWQYLIKSTEDNQIPFSQAKDALFGIALKSRLKEWLLERIVLGCKTTEYDAHGQSVIHLCAILGYTWAVSLFSWSGLSLDFRDRSGWTALHWAAYCGREKMVATLLSAGAKPNLVTDPTPQNPGGCTAADLAYMRGHDGLAAYLSEKSLVQHFNDMSLAGNISGSLETSTTDPVISANLTEDQQNLKDTLAAYRTAAEAASRIHAAFREHSLKLRTKAVASSHPEAQARKIVAAMKIQHAFRNHKTKKVMAAAARIQCTYRTWKIRKEFLNMRCQAVKIQAAFRCFQVRKHYCKILWSVGVVEKAVLRWRLKRRGFRGLQVKTVEAGTGDQDQQSDVEEEFFRAGRKQAEERVERSVVRVQAMFRSKKAQEEYRRMKLALDQAKLEREFERLLSTEVDMQLKT</sequence>
<dbReference type="Pfam" id="PF00078">
    <property type="entry name" value="RVT_1"/>
    <property type="match status" value="1"/>
</dbReference>
<dbReference type="InterPro" id="IPR000048">
    <property type="entry name" value="IQ_motif_EF-hand-BS"/>
</dbReference>
<dbReference type="SUPFAM" id="SSF81296">
    <property type="entry name" value="E set domains"/>
    <property type="match status" value="1"/>
</dbReference>
<dbReference type="InterPro" id="IPR043502">
    <property type="entry name" value="DNA/RNA_pol_sf"/>
</dbReference>
<dbReference type="Pfam" id="PF03859">
    <property type="entry name" value="CG-1"/>
    <property type="match status" value="1"/>
</dbReference>
<keyword evidence="4" id="KW-0677">Repeat</keyword>
<feature type="repeat" description="ANK" evidence="13">
    <location>
        <begin position="2464"/>
        <end position="2496"/>
    </location>
</feature>
<comment type="subcellular location">
    <subcellularLocation>
        <location evidence="2">Cell membrane</location>
        <topology evidence="2">Peripheral membrane protein</topology>
        <orientation evidence="2">Cytoplasmic side</orientation>
    </subcellularLocation>
    <subcellularLocation>
        <location evidence="1">Nucleus</location>
    </subcellularLocation>
</comment>
<evidence type="ECO:0000256" key="7">
    <source>
        <dbReference type="ARBA" id="ARBA00023016"/>
    </source>
</evidence>
<name>A0A445G115_GLYSO</name>
<dbReference type="SMART" id="SM00248">
    <property type="entry name" value="ANK"/>
    <property type="match status" value="2"/>
</dbReference>
<dbReference type="SUPFAM" id="SSF56219">
    <property type="entry name" value="DNase I-like"/>
    <property type="match status" value="1"/>
</dbReference>
<feature type="compositionally biased region" description="Basic and acidic residues" evidence="16">
    <location>
        <begin position="1094"/>
        <end position="1103"/>
    </location>
</feature>
<feature type="region of interest" description="Disordered" evidence="16">
    <location>
        <begin position="377"/>
        <end position="501"/>
    </location>
</feature>